<feature type="compositionally biased region" description="Acidic residues" evidence="15">
    <location>
        <begin position="378"/>
        <end position="389"/>
    </location>
</feature>
<dbReference type="Pfam" id="PF11145">
    <property type="entry name" value="DUF2921"/>
    <property type="match status" value="1"/>
</dbReference>
<evidence type="ECO:0000256" key="8">
    <source>
        <dbReference type="ARBA" id="ARBA00022729"/>
    </source>
</evidence>
<feature type="region of interest" description="Disordered" evidence="15">
    <location>
        <begin position="333"/>
        <end position="389"/>
    </location>
</feature>
<evidence type="ECO:0000256" key="9">
    <source>
        <dbReference type="ARBA" id="ARBA00022771"/>
    </source>
</evidence>
<evidence type="ECO:0000256" key="10">
    <source>
        <dbReference type="ARBA" id="ARBA00022786"/>
    </source>
</evidence>
<evidence type="ECO:0000256" key="4">
    <source>
        <dbReference type="ARBA" id="ARBA00012483"/>
    </source>
</evidence>
<evidence type="ECO:0000259" key="17">
    <source>
        <dbReference type="PROSITE" id="PS50089"/>
    </source>
</evidence>
<accession>A0A7S3LHT9</accession>
<feature type="transmembrane region" description="Helical" evidence="16">
    <location>
        <begin position="543"/>
        <end position="563"/>
    </location>
</feature>
<sequence>MEVQNQDENGVGRTRPHPGRNPYFQYLMFLLLLSVIFDSAPDESSHPRLRNQKIMTEMEIKATEIKANRELLTPEQNSSLSLLEAYVNSFAPLSLLPQTGNEIKPSEDSEPSISPPMHMRINLTGIFKGSWKKLDVVTPISKVPVNKMEFSENVSTSSLDSDDDDTVNSDAKAETLETYKVSTSFGGFNLGVFSSVEINPKLKPSEAEFPLKENAGSIKMQLQEIPTFVNGLHQVGGTFDLMDGETSQHLLDILSTGHGFYLSHTADLSLVTNSGFRSKRVAIEFPKPPGMKKNFNTTLLQSNSVNKIAGEEEEATAEEGNNSDTPILEEEGENAQDAVNSDPFADMTAPDSGADDTEINSFELDDNGDASHSVGDGSDGDPENDDDVDDDVKLSQLVHKHMMTGSENEKPTILTSRARALEVSESKYNPNPWKKYVSENNCVVWDSEGIMRKEGTGFRDEQARLFRSESSNNVCFFRFDLKAVPGKKENALPGSSEHNSRVNYGYALPVNITGYATSINCGVTLHVELHGLHVDIERVLEKAWSFSTIVTLACFSQIILLVMQNQYADTQTAAAKASLGTVCIFTILDAFMCLAYLTSGVVVESLFNEFITVAFFKLLLFALFEIRLLFTVYKAKFPDAFNQGETARRRELERLYVRFYVTLLGLLITGWQLRVYMRSLLFLASSFYVPQILTNIQRDTGDPFHDKFLFGMALTRLFVPLYLYGCPYTFVNLLVEESNSPFEYDPLFCNLLVFWVGFQVGVLYMQKTKGPRYLIPTKFLPAKYDYGRPIPALLRGTDCVICMLKVVTDVDVGENVHMITPCNHLFHTTCLEPWLQIKQECPTCRARLPPV</sequence>
<comment type="pathway">
    <text evidence="3">Protein modification; protein ubiquitination.</text>
</comment>
<evidence type="ECO:0000256" key="2">
    <source>
        <dbReference type="ARBA" id="ARBA00004127"/>
    </source>
</evidence>
<comment type="catalytic activity">
    <reaction evidence="1">
        <text>S-ubiquitinyl-[E2 ubiquitin-conjugating enzyme]-L-cysteine + [acceptor protein]-L-lysine = [E2 ubiquitin-conjugating enzyme]-L-cysteine + N(6)-ubiquitinyl-[acceptor protein]-L-lysine.</text>
        <dbReference type="EC" id="2.3.2.27"/>
    </reaction>
</comment>
<protein>
    <recommendedName>
        <fullName evidence="4">RING-type E3 ubiquitin transferase</fullName>
        <ecNumber evidence="4">2.3.2.27</ecNumber>
    </recommendedName>
</protein>
<dbReference type="PANTHER" id="PTHR22763:SF162">
    <property type="entry name" value="TRANSMEMBRANE E3 UBIQUITIN-PROTEIN LIGASE 1"/>
    <property type="match status" value="1"/>
</dbReference>
<proteinExistence type="predicted"/>
<keyword evidence="6 16" id="KW-0812">Transmembrane</keyword>
<keyword evidence="8" id="KW-0732">Signal</keyword>
<dbReference type="PROSITE" id="PS50089">
    <property type="entry name" value="ZF_RING_2"/>
    <property type="match status" value="1"/>
</dbReference>
<evidence type="ECO:0000256" key="14">
    <source>
        <dbReference type="PROSITE-ProRule" id="PRU00175"/>
    </source>
</evidence>
<evidence type="ECO:0000256" key="16">
    <source>
        <dbReference type="SAM" id="Phobius"/>
    </source>
</evidence>
<keyword evidence="5" id="KW-0808">Transferase</keyword>
<dbReference type="EMBL" id="HBIN01002227">
    <property type="protein sequence ID" value="CAE0431095.1"/>
    <property type="molecule type" value="Transcribed_RNA"/>
</dbReference>
<keyword evidence="12 16" id="KW-1133">Transmembrane helix</keyword>
<evidence type="ECO:0000256" key="13">
    <source>
        <dbReference type="ARBA" id="ARBA00023136"/>
    </source>
</evidence>
<dbReference type="AlphaFoldDB" id="A0A7S3LHT9"/>
<evidence type="ECO:0000256" key="15">
    <source>
        <dbReference type="SAM" id="MobiDB-lite"/>
    </source>
</evidence>
<feature type="transmembrane region" description="Helical" evidence="16">
    <location>
        <begin position="575"/>
        <end position="598"/>
    </location>
</feature>
<organism evidence="18">
    <name type="scientific">Aplanochytrium stocchinoi</name>
    <dbReference type="NCBI Taxonomy" id="215587"/>
    <lineage>
        <taxon>Eukaryota</taxon>
        <taxon>Sar</taxon>
        <taxon>Stramenopiles</taxon>
        <taxon>Bigyra</taxon>
        <taxon>Labyrinthulomycetes</taxon>
        <taxon>Thraustochytrida</taxon>
        <taxon>Thraustochytriidae</taxon>
        <taxon>Aplanochytrium</taxon>
    </lineage>
</organism>
<dbReference type="InterPro" id="IPR050731">
    <property type="entry name" value="HRD1_E3_ubiq-ligases"/>
</dbReference>
<evidence type="ECO:0000256" key="3">
    <source>
        <dbReference type="ARBA" id="ARBA00004906"/>
    </source>
</evidence>
<evidence type="ECO:0000256" key="7">
    <source>
        <dbReference type="ARBA" id="ARBA00022723"/>
    </source>
</evidence>
<feature type="transmembrane region" description="Helical" evidence="16">
    <location>
        <begin position="655"/>
        <end position="673"/>
    </location>
</feature>
<feature type="transmembrane region" description="Helical" evidence="16">
    <location>
        <begin position="744"/>
        <end position="765"/>
    </location>
</feature>
<dbReference type="InterPro" id="IPR001841">
    <property type="entry name" value="Znf_RING"/>
</dbReference>
<dbReference type="GO" id="GO:0012505">
    <property type="term" value="C:endomembrane system"/>
    <property type="evidence" value="ECO:0007669"/>
    <property type="project" value="UniProtKB-SubCell"/>
</dbReference>
<reference evidence="18" key="1">
    <citation type="submission" date="2021-01" db="EMBL/GenBank/DDBJ databases">
        <authorList>
            <person name="Corre E."/>
            <person name="Pelletier E."/>
            <person name="Niang G."/>
            <person name="Scheremetjew M."/>
            <person name="Finn R."/>
            <person name="Kale V."/>
            <person name="Holt S."/>
            <person name="Cochrane G."/>
            <person name="Meng A."/>
            <person name="Brown T."/>
            <person name="Cohen L."/>
        </authorList>
    </citation>
    <scope>NUCLEOTIDE SEQUENCE</scope>
    <source>
        <strain evidence="18">GSBS06</strain>
    </source>
</reference>
<evidence type="ECO:0000256" key="1">
    <source>
        <dbReference type="ARBA" id="ARBA00000900"/>
    </source>
</evidence>
<keyword evidence="11" id="KW-0862">Zinc</keyword>
<keyword evidence="10" id="KW-0833">Ubl conjugation pathway</keyword>
<dbReference type="InterPro" id="IPR013083">
    <property type="entry name" value="Znf_RING/FYVE/PHD"/>
</dbReference>
<dbReference type="SUPFAM" id="SSF57850">
    <property type="entry name" value="RING/U-box"/>
    <property type="match status" value="1"/>
</dbReference>
<feature type="transmembrane region" description="Helical" evidence="16">
    <location>
        <begin position="708"/>
        <end position="724"/>
    </location>
</feature>
<dbReference type="GO" id="GO:0008270">
    <property type="term" value="F:zinc ion binding"/>
    <property type="evidence" value="ECO:0007669"/>
    <property type="project" value="UniProtKB-KW"/>
</dbReference>
<keyword evidence="13 16" id="KW-0472">Membrane</keyword>
<evidence type="ECO:0000256" key="6">
    <source>
        <dbReference type="ARBA" id="ARBA00022692"/>
    </source>
</evidence>
<evidence type="ECO:0000256" key="12">
    <source>
        <dbReference type="ARBA" id="ARBA00022989"/>
    </source>
</evidence>
<dbReference type="InterPro" id="IPR021319">
    <property type="entry name" value="DUF2921"/>
</dbReference>
<dbReference type="PANTHER" id="PTHR22763">
    <property type="entry name" value="RING ZINC FINGER PROTEIN"/>
    <property type="match status" value="1"/>
</dbReference>
<dbReference type="SMART" id="SM00184">
    <property type="entry name" value="RING"/>
    <property type="match status" value="1"/>
</dbReference>
<keyword evidence="9 14" id="KW-0863">Zinc-finger</keyword>
<evidence type="ECO:0000313" key="18">
    <source>
        <dbReference type="EMBL" id="CAE0431095.1"/>
    </source>
</evidence>
<dbReference type="GO" id="GO:0043161">
    <property type="term" value="P:proteasome-mediated ubiquitin-dependent protein catabolic process"/>
    <property type="evidence" value="ECO:0007669"/>
    <property type="project" value="TreeGrafter"/>
</dbReference>
<feature type="compositionally biased region" description="Acidic residues" evidence="15">
    <location>
        <begin position="353"/>
        <end position="368"/>
    </location>
</feature>
<dbReference type="Gene3D" id="3.30.40.10">
    <property type="entry name" value="Zinc/RING finger domain, C3HC4 (zinc finger)"/>
    <property type="match status" value="1"/>
</dbReference>
<evidence type="ECO:0000256" key="5">
    <source>
        <dbReference type="ARBA" id="ARBA00022679"/>
    </source>
</evidence>
<dbReference type="Pfam" id="PF13639">
    <property type="entry name" value="zf-RING_2"/>
    <property type="match status" value="1"/>
</dbReference>
<feature type="transmembrane region" description="Helical" evidence="16">
    <location>
        <begin position="610"/>
        <end position="630"/>
    </location>
</feature>
<feature type="domain" description="RING-type" evidence="17">
    <location>
        <begin position="799"/>
        <end position="845"/>
    </location>
</feature>
<comment type="subcellular location">
    <subcellularLocation>
        <location evidence="2">Endomembrane system</location>
        <topology evidence="2">Multi-pass membrane protein</topology>
    </subcellularLocation>
</comment>
<evidence type="ECO:0000256" key="11">
    <source>
        <dbReference type="ARBA" id="ARBA00022833"/>
    </source>
</evidence>
<dbReference type="GO" id="GO:0061630">
    <property type="term" value="F:ubiquitin protein ligase activity"/>
    <property type="evidence" value="ECO:0007669"/>
    <property type="project" value="UniProtKB-EC"/>
</dbReference>
<gene>
    <name evidence="18" type="ORF">ASTO00021_LOCUS1442</name>
</gene>
<dbReference type="EC" id="2.3.2.27" evidence="4"/>
<keyword evidence="7" id="KW-0479">Metal-binding</keyword>
<name>A0A7S3LHT9_9STRA</name>